<comment type="subcellular location">
    <subcellularLocation>
        <location evidence="1">Cell envelope</location>
    </subcellularLocation>
</comment>
<evidence type="ECO:0000256" key="1">
    <source>
        <dbReference type="ARBA" id="ARBA00004196"/>
    </source>
</evidence>
<evidence type="ECO:0000256" key="3">
    <source>
        <dbReference type="SAM" id="Coils"/>
    </source>
</evidence>
<protein>
    <recommendedName>
        <fullName evidence="4">YknX-like beta-barrel domain-containing protein</fullName>
    </recommendedName>
</protein>
<evidence type="ECO:0000313" key="5">
    <source>
        <dbReference type="EMBL" id="VAW41990.1"/>
    </source>
</evidence>
<dbReference type="PANTHER" id="PTHR32347">
    <property type="entry name" value="EFFLUX SYSTEM COMPONENT YKNX-RELATED"/>
    <property type="match status" value="1"/>
</dbReference>
<dbReference type="InterPro" id="IPR050465">
    <property type="entry name" value="UPF0194_transport"/>
</dbReference>
<dbReference type="EMBL" id="UOEW01000334">
    <property type="protein sequence ID" value="VAW41990.1"/>
    <property type="molecule type" value="Genomic_DNA"/>
</dbReference>
<dbReference type="InterPro" id="IPR058636">
    <property type="entry name" value="Beta-barrel_YknX"/>
</dbReference>
<dbReference type="AlphaFoldDB" id="A0A3B0VNC2"/>
<feature type="domain" description="YknX-like beta-barrel" evidence="4">
    <location>
        <begin position="248"/>
        <end position="325"/>
    </location>
</feature>
<evidence type="ECO:0000259" key="4">
    <source>
        <dbReference type="Pfam" id="PF25990"/>
    </source>
</evidence>
<proteinExistence type="predicted"/>
<sequence>MTTSNLNIKNMFIVGLVFTVATLLSTAQVSANPVINVAGELEALKTDGYTPPRVRGIWQYTIAFMAADGSTVKAGMPVLMFKVDAIQTKLINAKGELGIKQSELKNKKVNKVEDFEKKSIMIAEKKMEQDKASRKAALPQSLIAKNDYMENQLNYELAKKDYQSAKLDLSLAKQKAITEEQILNAEIHKLNAEITEYDQSIANMQMFAKSEGIVIHKSGWDKNKFAVGDTVWGGHRVIEVANLSEIIARLEISENNIKHIKLGQAVIIKLDSLPDRDFNGTIEKLAQVVKIKSKNQPSKILEAVVSIENIDTEVMRPGMRLSAEITTGATR</sequence>
<reference evidence="5" key="1">
    <citation type="submission" date="2018-06" db="EMBL/GenBank/DDBJ databases">
        <authorList>
            <person name="Zhirakovskaya E."/>
        </authorList>
    </citation>
    <scope>NUCLEOTIDE SEQUENCE</scope>
</reference>
<evidence type="ECO:0000256" key="2">
    <source>
        <dbReference type="ARBA" id="ARBA00023054"/>
    </source>
</evidence>
<dbReference type="Gene3D" id="2.40.30.170">
    <property type="match status" value="1"/>
</dbReference>
<dbReference type="Pfam" id="PF25990">
    <property type="entry name" value="Beta-barrel_YknX"/>
    <property type="match status" value="1"/>
</dbReference>
<accession>A0A3B0VNC2</accession>
<name>A0A3B0VNC2_9ZZZZ</name>
<gene>
    <name evidence="5" type="ORF">MNBD_GAMMA01-943</name>
</gene>
<dbReference type="GO" id="GO:0030313">
    <property type="term" value="C:cell envelope"/>
    <property type="evidence" value="ECO:0007669"/>
    <property type="project" value="UniProtKB-SubCell"/>
</dbReference>
<organism evidence="5">
    <name type="scientific">hydrothermal vent metagenome</name>
    <dbReference type="NCBI Taxonomy" id="652676"/>
    <lineage>
        <taxon>unclassified sequences</taxon>
        <taxon>metagenomes</taxon>
        <taxon>ecological metagenomes</taxon>
    </lineage>
</organism>
<keyword evidence="2 3" id="KW-0175">Coiled coil</keyword>
<feature type="coiled-coil region" evidence="3">
    <location>
        <begin position="155"/>
        <end position="193"/>
    </location>
</feature>